<dbReference type="Proteomes" id="UP000006038">
    <property type="component" value="Unassembled WGS sequence"/>
</dbReference>
<keyword evidence="4" id="KW-1185">Reference proteome</keyword>
<protein>
    <recommendedName>
        <fullName evidence="2">DUF6598 domain-containing protein</fullName>
    </recommendedName>
</protein>
<evidence type="ECO:0000313" key="3">
    <source>
        <dbReference type="EnsemblPlants" id="OB02G22740.1"/>
    </source>
</evidence>
<dbReference type="PANTHER" id="PTHR33065:SF64">
    <property type="entry name" value="OS05G0109100 PROTEIN"/>
    <property type="match status" value="1"/>
</dbReference>
<reference evidence="3" key="1">
    <citation type="submission" date="2013-04" db="UniProtKB">
        <authorList>
            <consortium name="EnsemblPlants"/>
        </authorList>
    </citation>
    <scope>IDENTIFICATION</scope>
</reference>
<accession>J3LCA7</accession>
<sequence>MSLFFTDGVLRLDGGVSDQAEREEDDDESGCLEPFFYDEAQAVAEAAVAAEKRRLREEERARVQEQRAKEEKARKALFKRISKYDPKRGIFYFTRYSFGNPLTFDLNEESPLGPMRYTDKIFHEHEEIPFWECSSANILSVKIVSSDVGFPINVYGSVIARDSLDKKCIYLFRRHRNDCQLINSKDDPLILTGPNRGLVLIDDIDFEVDLRIKDDRLRQKKKELNRGTLRIDGILSTCGIKMEVENDTLEGKLSTVEMKYAVVKQEAVEATVEIKVLEGCFHGEVSACTTNIQDIFMLLDGRTCGARAANHDIQLSRRVIAVHYKEKLLLTIVNQDDVVPSGCVTQTVGFTPNINGSEESEVTCGSVRMLVKVTWSLMLVR</sequence>
<dbReference type="Gramene" id="OB02G22740.1">
    <property type="protein sequence ID" value="OB02G22740.1"/>
    <property type="gene ID" value="OB02G22740"/>
</dbReference>
<dbReference type="STRING" id="4533.J3LCA7"/>
<proteinExistence type="predicted"/>
<dbReference type="InterPro" id="IPR046533">
    <property type="entry name" value="DUF6598"/>
</dbReference>
<dbReference type="EnsemblPlants" id="OB02G22740.1">
    <property type="protein sequence ID" value="OB02G22740.1"/>
    <property type="gene ID" value="OB02G22740"/>
</dbReference>
<dbReference type="Pfam" id="PF20241">
    <property type="entry name" value="DUF6598"/>
    <property type="match status" value="1"/>
</dbReference>
<name>J3LCA7_ORYBR</name>
<organism evidence="3">
    <name type="scientific">Oryza brachyantha</name>
    <name type="common">malo sina</name>
    <dbReference type="NCBI Taxonomy" id="4533"/>
    <lineage>
        <taxon>Eukaryota</taxon>
        <taxon>Viridiplantae</taxon>
        <taxon>Streptophyta</taxon>
        <taxon>Embryophyta</taxon>
        <taxon>Tracheophyta</taxon>
        <taxon>Spermatophyta</taxon>
        <taxon>Magnoliopsida</taxon>
        <taxon>Liliopsida</taxon>
        <taxon>Poales</taxon>
        <taxon>Poaceae</taxon>
        <taxon>BOP clade</taxon>
        <taxon>Oryzoideae</taxon>
        <taxon>Oryzeae</taxon>
        <taxon>Oryzinae</taxon>
        <taxon>Oryza</taxon>
    </lineage>
</organism>
<dbReference type="eggNOG" id="ENOG502R54Z">
    <property type="taxonomic scope" value="Eukaryota"/>
</dbReference>
<dbReference type="OMA" id="HWKSAAV"/>
<dbReference type="GeneID" id="102706077"/>
<feature type="coiled-coil region" evidence="1">
    <location>
        <begin position="48"/>
        <end position="76"/>
    </location>
</feature>
<evidence type="ECO:0000313" key="4">
    <source>
        <dbReference type="Proteomes" id="UP000006038"/>
    </source>
</evidence>
<dbReference type="PANTHER" id="PTHR33065">
    <property type="entry name" value="OS07G0486400 PROTEIN"/>
    <property type="match status" value="1"/>
</dbReference>
<evidence type="ECO:0000259" key="2">
    <source>
        <dbReference type="Pfam" id="PF20241"/>
    </source>
</evidence>
<keyword evidence="1" id="KW-0175">Coiled coil</keyword>
<evidence type="ECO:0000256" key="1">
    <source>
        <dbReference type="SAM" id="Coils"/>
    </source>
</evidence>
<dbReference type="KEGG" id="obr:102706077"/>
<dbReference type="HOGENOM" id="CLU_030845_4_0_1"/>
<feature type="domain" description="DUF6598" evidence="2">
    <location>
        <begin position="136"/>
        <end position="373"/>
    </location>
</feature>
<dbReference type="AlphaFoldDB" id="J3LCA7"/>
<dbReference type="OrthoDB" id="594396at2759"/>